<dbReference type="PRINTS" id="PR00371">
    <property type="entry name" value="FPNCR"/>
</dbReference>
<proteinExistence type="inferred from homology"/>
<keyword evidence="7" id="KW-0560">Oxidoreductase</keyword>
<evidence type="ECO:0000256" key="5">
    <source>
        <dbReference type="ARBA" id="ARBA00022827"/>
    </source>
</evidence>
<keyword evidence="5" id="KW-0274">FAD</keyword>
<dbReference type="InterPro" id="IPR039261">
    <property type="entry name" value="FNR_nucleotide-bd"/>
</dbReference>
<comment type="cofactor">
    <cofactor evidence="1">
        <name>FAD</name>
        <dbReference type="ChEBI" id="CHEBI:57692"/>
    </cofactor>
</comment>
<evidence type="ECO:0000256" key="3">
    <source>
        <dbReference type="ARBA" id="ARBA00013223"/>
    </source>
</evidence>
<evidence type="ECO:0000256" key="4">
    <source>
        <dbReference type="ARBA" id="ARBA00022630"/>
    </source>
</evidence>
<dbReference type="GO" id="GO:0004324">
    <property type="term" value="F:ferredoxin-NADP+ reductase activity"/>
    <property type="evidence" value="ECO:0007669"/>
    <property type="project" value="UniProtKB-EC"/>
</dbReference>
<dbReference type="PANTHER" id="PTHR43314">
    <property type="match status" value="1"/>
</dbReference>
<name>A0A1A8W2A0_PLAOA</name>
<dbReference type="InterPro" id="IPR017938">
    <property type="entry name" value="Riboflavin_synthase-like_b-brl"/>
</dbReference>
<evidence type="ECO:0000256" key="1">
    <source>
        <dbReference type="ARBA" id="ARBA00001974"/>
    </source>
</evidence>
<evidence type="ECO:0000256" key="6">
    <source>
        <dbReference type="ARBA" id="ARBA00022857"/>
    </source>
</evidence>
<keyword evidence="6" id="KW-0521">NADP</keyword>
<accession>A0A1A8W2A0</accession>
<dbReference type="EC" id="1.18.1.2" evidence="3"/>
<evidence type="ECO:0000313" key="10">
    <source>
        <dbReference type="EMBL" id="SBS85272.1"/>
    </source>
</evidence>
<dbReference type="InterPro" id="IPR001433">
    <property type="entry name" value="OxRdtase_FAD/NAD-bd"/>
</dbReference>
<organism evidence="10 11">
    <name type="scientific">Plasmodium ovale curtisi</name>
    <dbReference type="NCBI Taxonomy" id="864141"/>
    <lineage>
        <taxon>Eukaryota</taxon>
        <taxon>Sar</taxon>
        <taxon>Alveolata</taxon>
        <taxon>Apicomplexa</taxon>
        <taxon>Aconoidasida</taxon>
        <taxon>Haemosporida</taxon>
        <taxon>Plasmodiidae</taxon>
        <taxon>Plasmodium</taxon>
        <taxon>Plasmodium (Plasmodium)</taxon>
    </lineage>
</organism>
<dbReference type="SUPFAM" id="SSF52343">
    <property type="entry name" value="Ferredoxin reductase-like, C-terminal NADP-linked domain"/>
    <property type="match status" value="1"/>
</dbReference>
<comment type="catalytic activity">
    <reaction evidence="8">
        <text>2 reduced [2Fe-2S]-[ferredoxin] + NADP(+) + H(+) = 2 oxidized [2Fe-2S]-[ferredoxin] + NADPH</text>
        <dbReference type="Rhea" id="RHEA:20125"/>
        <dbReference type="Rhea" id="RHEA-COMP:10000"/>
        <dbReference type="Rhea" id="RHEA-COMP:10001"/>
        <dbReference type="ChEBI" id="CHEBI:15378"/>
        <dbReference type="ChEBI" id="CHEBI:33737"/>
        <dbReference type="ChEBI" id="CHEBI:33738"/>
        <dbReference type="ChEBI" id="CHEBI:57783"/>
        <dbReference type="ChEBI" id="CHEBI:58349"/>
        <dbReference type="EC" id="1.18.1.2"/>
    </reaction>
</comment>
<evidence type="ECO:0000256" key="7">
    <source>
        <dbReference type="ARBA" id="ARBA00023002"/>
    </source>
</evidence>
<keyword evidence="4" id="KW-0285">Flavoprotein</keyword>
<dbReference type="Pfam" id="PF00175">
    <property type="entry name" value="NAD_binding_1"/>
    <property type="match status" value="1"/>
</dbReference>
<dbReference type="SUPFAM" id="SSF63380">
    <property type="entry name" value="Riboflavin synthase domain-like"/>
    <property type="match status" value="1"/>
</dbReference>
<dbReference type="InterPro" id="IPR017927">
    <property type="entry name" value="FAD-bd_FR_type"/>
</dbReference>
<dbReference type="InterPro" id="IPR001709">
    <property type="entry name" value="Flavoprot_Pyr_Nucl_cyt_Rdtase"/>
</dbReference>
<evidence type="ECO:0000259" key="9">
    <source>
        <dbReference type="PROSITE" id="PS51384"/>
    </source>
</evidence>
<gene>
    <name evidence="10" type="ORF">POVCU2_0030610</name>
</gene>
<dbReference type="EMBL" id="FLQU01000407">
    <property type="protein sequence ID" value="SBS85272.1"/>
    <property type="molecule type" value="Genomic_DNA"/>
</dbReference>
<dbReference type="Gene3D" id="3.40.50.80">
    <property type="entry name" value="Nucleotide-binding domain of ferredoxin-NADP reductase (FNR) module"/>
    <property type="match status" value="1"/>
</dbReference>
<protein>
    <recommendedName>
        <fullName evidence="3">ferredoxin--NADP(+) reductase</fullName>
        <ecNumber evidence="3">1.18.1.2</ecNumber>
    </recommendedName>
</protein>
<evidence type="ECO:0000256" key="2">
    <source>
        <dbReference type="ARBA" id="ARBA00008312"/>
    </source>
</evidence>
<reference evidence="11" key="1">
    <citation type="submission" date="2016-05" db="EMBL/GenBank/DDBJ databases">
        <authorList>
            <person name="Naeem Raeece"/>
        </authorList>
    </citation>
    <scope>NUCLEOTIDE SEQUENCE [LARGE SCALE GENOMIC DNA]</scope>
</reference>
<dbReference type="Proteomes" id="UP000078560">
    <property type="component" value="Unassembled WGS sequence"/>
</dbReference>
<dbReference type="Gene3D" id="2.40.30.10">
    <property type="entry name" value="Translation factors"/>
    <property type="match status" value="1"/>
</dbReference>
<dbReference type="InterPro" id="IPR015701">
    <property type="entry name" value="FNR"/>
</dbReference>
<sequence>MGKNHLGRKNWIYIYGGMTEQVEDKIEKAPKVRDNLRTSLECGVTAQKIPFVLGGVLSEKVGLIPNYATLKKIKNSAHKKFLFLKKNTHKKINNFQNWSFREVQSGEVRSGEVSSCTNLYTIKKPLKCKVVGKVKLVRQNALHEVYNIEIDHYGLFKYVEGQSCGVIPHYVECNGEEDKYVQGEAQTESTFLDNGKGTSVKKKKCSRLYSISSSNSHNLSIAVKIHKYEDNENEDENSNHGMKTKWKYGYCSGFIYNIKENDDIYLTGSHGNFTLPKNVIEKNINLILIATGTGISPYIAFLKKMLGYQTCHMQKMSPYNGMIQLYYGIYNEDSILYLNELEYFKKLYPNNLHVQYVFSANKGLDGSSFHVQDEIFKRKDEFLHLFNHHKAELYICGHKPIKSKVFDILKSSELFSAEGKKRVHVEVY</sequence>
<comment type="similarity">
    <text evidence="2">Belongs to the ferredoxin--NADP reductase type 1 family.</text>
</comment>
<dbReference type="AlphaFoldDB" id="A0A1A8W2A0"/>
<dbReference type="PROSITE" id="PS51384">
    <property type="entry name" value="FAD_FR"/>
    <property type="match status" value="1"/>
</dbReference>
<feature type="domain" description="FAD-binding FR-type" evidence="9">
    <location>
        <begin position="123"/>
        <end position="276"/>
    </location>
</feature>
<evidence type="ECO:0000313" key="11">
    <source>
        <dbReference type="Proteomes" id="UP000078560"/>
    </source>
</evidence>
<evidence type="ECO:0000256" key="8">
    <source>
        <dbReference type="ARBA" id="ARBA00047776"/>
    </source>
</evidence>